<evidence type="ECO:0000256" key="1">
    <source>
        <dbReference type="ARBA" id="ARBA00004496"/>
    </source>
</evidence>
<keyword evidence="13" id="KW-1185">Reference proteome</keyword>
<dbReference type="Pfam" id="PF04452">
    <property type="entry name" value="Methyltrans_RNA"/>
    <property type="match status" value="1"/>
</dbReference>
<dbReference type="CDD" id="cd18084">
    <property type="entry name" value="RsmE-like"/>
    <property type="match status" value="1"/>
</dbReference>
<dbReference type="InterPro" id="IPR029026">
    <property type="entry name" value="tRNA_m1G_MTases_N"/>
</dbReference>
<gene>
    <name evidence="12" type="ORF">DESUT3_18880</name>
</gene>
<evidence type="ECO:0000313" key="12">
    <source>
        <dbReference type="EMBL" id="BCR04819.1"/>
    </source>
</evidence>
<organism evidence="12 13">
    <name type="scientific">Desulfuromonas versatilis</name>
    <dbReference type="NCBI Taxonomy" id="2802975"/>
    <lineage>
        <taxon>Bacteria</taxon>
        <taxon>Pseudomonadati</taxon>
        <taxon>Thermodesulfobacteriota</taxon>
        <taxon>Desulfuromonadia</taxon>
        <taxon>Desulfuromonadales</taxon>
        <taxon>Desulfuromonadaceae</taxon>
        <taxon>Desulfuromonas</taxon>
    </lineage>
</organism>
<dbReference type="InterPro" id="IPR006700">
    <property type="entry name" value="RsmE"/>
</dbReference>
<evidence type="ECO:0000313" key="13">
    <source>
        <dbReference type="Proteomes" id="UP001319827"/>
    </source>
</evidence>
<reference evidence="12 13" key="2">
    <citation type="journal article" date="2021" name="Int. J. Syst. Evol. Microbiol.">
        <title>Isolation and Polyphasic Characterization of Desulfuromonas versatilis sp. Nov., an Electrogenic Bacteria Capable of Versatile Metabolism Isolated from a Graphene Oxide-Reducing Enrichment Culture.</title>
        <authorList>
            <person name="Xie L."/>
            <person name="Yoshida N."/>
            <person name="Ishii S."/>
            <person name="Meng L."/>
        </authorList>
    </citation>
    <scope>NUCLEOTIDE SEQUENCE [LARGE SCALE GENOMIC DNA]</scope>
    <source>
        <strain evidence="12 13">NIT-T3</strain>
    </source>
</reference>
<keyword evidence="7 10" id="KW-0949">S-adenosyl-L-methionine</keyword>
<accession>A0ABM8HVR9</accession>
<evidence type="ECO:0000256" key="5">
    <source>
        <dbReference type="ARBA" id="ARBA00022603"/>
    </source>
</evidence>
<evidence type="ECO:0000259" key="11">
    <source>
        <dbReference type="Pfam" id="PF04452"/>
    </source>
</evidence>
<comment type="catalytic activity">
    <reaction evidence="9 10">
        <text>uridine(1498) in 16S rRNA + S-adenosyl-L-methionine = N(3)-methyluridine(1498) in 16S rRNA + S-adenosyl-L-homocysteine + H(+)</text>
        <dbReference type="Rhea" id="RHEA:42920"/>
        <dbReference type="Rhea" id="RHEA-COMP:10283"/>
        <dbReference type="Rhea" id="RHEA-COMP:10284"/>
        <dbReference type="ChEBI" id="CHEBI:15378"/>
        <dbReference type="ChEBI" id="CHEBI:57856"/>
        <dbReference type="ChEBI" id="CHEBI:59789"/>
        <dbReference type="ChEBI" id="CHEBI:65315"/>
        <dbReference type="ChEBI" id="CHEBI:74502"/>
        <dbReference type="EC" id="2.1.1.193"/>
    </reaction>
</comment>
<dbReference type="RefSeq" id="WP_221252267.1">
    <property type="nucleotide sequence ID" value="NZ_AP024355.1"/>
</dbReference>
<keyword evidence="5 10" id="KW-0489">Methyltransferase</keyword>
<reference evidence="12 13" key="1">
    <citation type="journal article" date="2016" name="C (Basel)">
        <title>Selective Growth of and Electricity Production by Marine Exoelectrogenic Bacteria in Self-Aggregated Hydrogel of Microbially Reduced Graphene Oxide.</title>
        <authorList>
            <person name="Yoshida N."/>
            <person name="Goto Y."/>
            <person name="Miyata Y."/>
        </authorList>
    </citation>
    <scope>NUCLEOTIDE SEQUENCE [LARGE SCALE GENOMIC DNA]</scope>
    <source>
        <strain evidence="12 13">NIT-T3</strain>
    </source>
</reference>
<proteinExistence type="inferred from homology"/>
<evidence type="ECO:0000256" key="8">
    <source>
        <dbReference type="ARBA" id="ARBA00025699"/>
    </source>
</evidence>
<dbReference type="PANTHER" id="PTHR30027:SF3">
    <property type="entry name" value="16S RRNA (URACIL(1498)-N(3))-METHYLTRANSFERASE"/>
    <property type="match status" value="1"/>
</dbReference>
<evidence type="ECO:0000256" key="10">
    <source>
        <dbReference type="PIRNR" id="PIRNR015601"/>
    </source>
</evidence>
<protein>
    <recommendedName>
        <fullName evidence="10">Ribosomal RNA small subunit methyltransferase E</fullName>
        <ecNumber evidence="10">2.1.1.193</ecNumber>
    </recommendedName>
</protein>
<evidence type="ECO:0000256" key="6">
    <source>
        <dbReference type="ARBA" id="ARBA00022679"/>
    </source>
</evidence>
<keyword evidence="3 10" id="KW-0963">Cytoplasm</keyword>
<dbReference type="Gene3D" id="3.40.1280.10">
    <property type="match status" value="1"/>
</dbReference>
<dbReference type="PIRSF" id="PIRSF015601">
    <property type="entry name" value="MTase_slr0722"/>
    <property type="match status" value="1"/>
</dbReference>
<keyword evidence="4 10" id="KW-0698">rRNA processing</keyword>
<comment type="similarity">
    <text evidence="2 10">Belongs to the RNA methyltransferase RsmE family.</text>
</comment>
<sequence length="255" mass="27823">MTPECVNGGGASSLVRLAAAPRLESEVPLPDSAIRALEAWGARPGEILTVCDPQQTFYRARLSSLEPGRASVVPFEVFARPPESALAIEVYQALPQKERFELILQKLTEVGVARIVPYRSSRSISLEERDCGQKKSHRWAEVVLRASRQCRRARLPELFPMLGWEEAISLAGQADLKLMLYEGDAPWTLSEALDRERPVRIALLVGPEGGFTPAEVEQAGHLGFLPVSLGSRILRTETAAIVGAALVQFSLGDLG</sequence>
<name>A0ABM8HVR9_9BACT</name>
<comment type="function">
    <text evidence="8 10">Specifically methylates the N3 position of the uracil ring of uridine 1498 (m3U1498) in 16S rRNA. Acts on the fully assembled 30S ribosomal subunit.</text>
</comment>
<evidence type="ECO:0000256" key="3">
    <source>
        <dbReference type="ARBA" id="ARBA00022490"/>
    </source>
</evidence>
<feature type="domain" description="Ribosomal RNA small subunit methyltransferase E methyltransferase" evidence="11">
    <location>
        <begin position="83"/>
        <end position="248"/>
    </location>
</feature>
<dbReference type="PANTHER" id="PTHR30027">
    <property type="entry name" value="RIBOSOMAL RNA SMALL SUBUNIT METHYLTRANSFERASE E"/>
    <property type="match status" value="1"/>
</dbReference>
<evidence type="ECO:0000256" key="9">
    <source>
        <dbReference type="ARBA" id="ARBA00047944"/>
    </source>
</evidence>
<evidence type="ECO:0000256" key="2">
    <source>
        <dbReference type="ARBA" id="ARBA00005528"/>
    </source>
</evidence>
<dbReference type="EMBL" id="AP024355">
    <property type="protein sequence ID" value="BCR04819.1"/>
    <property type="molecule type" value="Genomic_DNA"/>
</dbReference>
<evidence type="ECO:0000256" key="4">
    <source>
        <dbReference type="ARBA" id="ARBA00022552"/>
    </source>
</evidence>
<comment type="subcellular location">
    <subcellularLocation>
        <location evidence="1 10">Cytoplasm</location>
    </subcellularLocation>
</comment>
<dbReference type="InterPro" id="IPR046886">
    <property type="entry name" value="RsmE_MTase_dom"/>
</dbReference>
<dbReference type="Proteomes" id="UP001319827">
    <property type="component" value="Chromosome"/>
</dbReference>
<dbReference type="NCBIfam" id="TIGR00046">
    <property type="entry name" value="RsmE family RNA methyltransferase"/>
    <property type="match status" value="1"/>
</dbReference>
<dbReference type="SUPFAM" id="SSF75217">
    <property type="entry name" value="alpha/beta knot"/>
    <property type="match status" value="1"/>
</dbReference>
<dbReference type="InterPro" id="IPR029028">
    <property type="entry name" value="Alpha/beta_knot_MTases"/>
</dbReference>
<keyword evidence="6 10" id="KW-0808">Transferase</keyword>
<evidence type="ECO:0000256" key="7">
    <source>
        <dbReference type="ARBA" id="ARBA00022691"/>
    </source>
</evidence>
<dbReference type="EC" id="2.1.1.193" evidence="10"/>